<protein>
    <submittedName>
        <fullName evidence="2">Orf61.2</fullName>
    </submittedName>
</protein>
<evidence type="ECO:0000313" key="2">
    <source>
        <dbReference type="EMBL" id="CAA52041.1"/>
    </source>
</evidence>
<sequence>MSTSMTSVFSPPEVLPSAPSSMAFPDVPSPTIEDPSTRKSRTSPLLGSSPIPSVLSSTYKSTLVPPLLSISSASVNVVFARSLRFVSANLITSADSLLSVPTIASAPTPLPWSKLTCADPLSLVTLRLTFRSASIEVNAPEPNTAPVPTLAAPILSRRLLRFIFLDVSRTGSYY</sequence>
<reference evidence="2" key="2">
    <citation type="submission" date="1993-06" db="EMBL/GenBank/DDBJ databases">
        <authorList>
            <person name="Mojica F.M."/>
        </authorList>
    </citation>
    <scope>NUCLEOTIDE SEQUENCE</scope>
    <source>
        <strain evidence="2">R4</strain>
    </source>
</reference>
<dbReference type="AlphaFoldDB" id="Q08160"/>
<dbReference type="EMBL" id="X73823">
    <property type="protein sequence ID" value="CAA52041.1"/>
    <property type="molecule type" value="Genomic_DNA"/>
</dbReference>
<proteinExistence type="predicted"/>
<reference evidence="2" key="1">
    <citation type="journal article" date="1993" name="Mol. Microbiol.">
        <title>Transcription at different salinities of Haloferax mediterranei sequences adjacent to partially modified PstI sites.</title>
        <authorList>
            <person name="Mojica F.J.M."/>
            <person name="Juez G."/>
            <person name="Rodriguez-Valera F."/>
        </authorList>
    </citation>
    <scope>NUCLEOTIDE SEQUENCE</scope>
    <source>
        <strain evidence="2">R4</strain>
    </source>
</reference>
<feature type="region of interest" description="Disordered" evidence="1">
    <location>
        <begin position="1"/>
        <end position="47"/>
    </location>
</feature>
<organism evidence="2">
    <name type="scientific">Haloferax mediterranei</name>
    <name type="common">Halobacterium mediterranei</name>
    <dbReference type="NCBI Taxonomy" id="2252"/>
    <lineage>
        <taxon>Archaea</taxon>
        <taxon>Methanobacteriati</taxon>
        <taxon>Methanobacteriota</taxon>
        <taxon>Stenosarchaea group</taxon>
        <taxon>Halobacteria</taxon>
        <taxon>Halobacteriales</taxon>
        <taxon>Haloferacaceae</taxon>
        <taxon>Haloferax</taxon>
    </lineage>
</organism>
<dbReference type="PIR" id="S36198">
    <property type="entry name" value="S36198"/>
</dbReference>
<accession>Q08160</accession>
<evidence type="ECO:0000256" key="1">
    <source>
        <dbReference type="SAM" id="MobiDB-lite"/>
    </source>
</evidence>
<name>Q08160_HALME</name>